<feature type="transmembrane region" description="Helical" evidence="1">
    <location>
        <begin position="78"/>
        <end position="101"/>
    </location>
</feature>
<dbReference type="InterPro" id="IPR009937">
    <property type="entry name" value="Phage_holin_3_6"/>
</dbReference>
<dbReference type="EMBL" id="QKZQ01000019">
    <property type="protein sequence ID" value="PZX38024.1"/>
    <property type="molecule type" value="Genomic_DNA"/>
</dbReference>
<protein>
    <submittedName>
        <fullName evidence="2">Putative superfamily III holin-X</fullName>
    </submittedName>
</protein>
<evidence type="ECO:0000313" key="2">
    <source>
        <dbReference type="EMBL" id="PZX38024.1"/>
    </source>
</evidence>
<reference evidence="2 3" key="1">
    <citation type="submission" date="2018-06" db="EMBL/GenBank/DDBJ databases">
        <title>Genomic Encyclopedia of Archaeal and Bacterial Type Strains, Phase II (KMG-II): from individual species to whole genera.</title>
        <authorList>
            <person name="Goeker M."/>
        </authorList>
    </citation>
    <scope>NUCLEOTIDE SEQUENCE [LARGE SCALE GENOMIC DNA]</scope>
    <source>
        <strain evidence="2 3">DSM 13087</strain>
    </source>
</reference>
<dbReference type="Proteomes" id="UP000249364">
    <property type="component" value="Unassembled WGS sequence"/>
</dbReference>
<dbReference type="RefSeq" id="WP_084386545.1">
    <property type="nucleotide sequence ID" value="NZ_MEHT01000047.1"/>
</dbReference>
<keyword evidence="3" id="KW-1185">Reference proteome</keyword>
<dbReference type="OrthoDB" id="7865288at2"/>
<dbReference type="AlphaFoldDB" id="A0A2W7PP36"/>
<dbReference type="Pfam" id="PF07332">
    <property type="entry name" value="Phage_holin_3_6"/>
    <property type="match status" value="1"/>
</dbReference>
<proteinExistence type="predicted"/>
<keyword evidence="1" id="KW-0472">Membrane</keyword>
<organism evidence="2 3">
    <name type="scientific">Roseinatronobacter thiooxidans</name>
    <dbReference type="NCBI Taxonomy" id="121821"/>
    <lineage>
        <taxon>Bacteria</taxon>
        <taxon>Pseudomonadati</taxon>
        <taxon>Pseudomonadota</taxon>
        <taxon>Alphaproteobacteria</taxon>
        <taxon>Rhodobacterales</taxon>
        <taxon>Paracoccaceae</taxon>
        <taxon>Roseinatronobacter</taxon>
    </lineage>
</organism>
<gene>
    <name evidence="2" type="ORF">LY56_03154</name>
</gene>
<evidence type="ECO:0000313" key="3">
    <source>
        <dbReference type="Proteomes" id="UP000249364"/>
    </source>
</evidence>
<feature type="transmembrane region" description="Helical" evidence="1">
    <location>
        <begin position="47"/>
        <end position="72"/>
    </location>
</feature>
<accession>A0A2W7PP36</accession>
<dbReference type="STRING" id="121821.GCA_001870675_03338"/>
<keyword evidence="1" id="KW-0812">Transmembrane</keyword>
<keyword evidence="1" id="KW-1133">Transmembrane helix</keyword>
<sequence>MSMADPPRTTRELMSDILGHISRLMRNEADLARAEISESMDKLKASLAAMAIAFVLGIVGLNVLAAALVVFATEAGLAPHWASLAVGLALLVIAFAVFSFAKSAFQKIGFVPTRSAQNVSRDASAIKDRFNDT</sequence>
<comment type="caution">
    <text evidence="2">The sequence shown here is derived from an EMBL/GenBank/DDBJ whole genome shotgun (WGS) entry which is preliminary data.</text>
</comment>
<name>A0A2W7PP36_9RHOB</name>
<evidence type="ECO:0000256" key="1">
    <source>
        <dbReference type="SAM" id="Phobius"/>
    </source>
</evidence>